<dbReference type="Gene3D" id="3.40.50.720">
    <property type="entry name" value="NAD(P)-binding Rossmann-like Domain"/>
    <property type="match status" value="1"/>
</dbReference>
<protein>
    <submittedName>
        <fullName evidence="2">LPS biosynthesis protein WbpP</fullName>
    </submittedName>
</protein>
<dbReference type="InterPro" id="IPR036291">
    <property type="entry name" value="NAD(P)-bd_dom_sf"/>
</dbReference>
<feature type="non-terminal residue" evidence="2">
    <location>
        <position position="1"/>
    </location>
</feature>
<dbReference type="PANTHER" id="PTHR43245">
    <property type="entry name" value="BIFUNCTIONAL POLYMYXIN RESISTANCE PROTEIN ARNA"/>
    <property type="match status" value="1"/>
</dbReference>
<dbReference type="Proteomes" id="UP000216354">
    <property type="component" value="Unassembled WGS sequence"/>
</dbReference>
<organism evidence="2 3">
    <name type="scientific">Bordetella genomosp. 1</name>
    <dbReference type="NCBI Taxonomy" id="1395607"/>
    <lineage>
        <taxon>Bacteria</taxon>
        <taxon>Pseudomonadati</taxon>
        <taxon>Pseudomonadota</taxon>
        <taxon>Betaproteobacteria</taxon>
        <taxon>Burkholderiales</taxon>
        <taxon>Alcaligenaceae</taxon>
        <taxon>Bordetella</taxon>
    </lineage>
</organism>
<name>A0ABX4EYT1_9BORD</name>
<proteinExistence type="predicted"/>
<dbReference type="PANTHER" id="PTHR43245:SF13">
    <property type="entry name" value="UDP-D-APIOSE_UDP-D-XYLOSE SYNTHASE 2"/>
    <property type="match status" value="1"/>
</dbReference>
<keyword evidence="3" id="KW-1185">Reference proteome</keyword>
<gene>
    <name evidence="2" type="ORF">CAL27_16890</name>
</gene>
<sequence length="270" mass="30035">FSFIEGDIRDLDTCKRATEGVERVLHQAALGSVPRSLADPITSNEVNISGFLNMLVAARDAKVKAFVYAASSSTYGDHRALPKVEENIGKPLSPYAVTKYVNELYADVFARSYGFNTVGLRYFNVFGRRQDPNGAYAAVIPKWTAAMIQGQTVTINGDGETSRDFCYVDNAVQANLLAAMAEDKAVNQVYNVAYGGRTTLNQLFDFIKESLGRQDVRYELEAAHADFRAGDVRHSQADIGRARRHLGYQPRFDILLGIDAAMPWYVRFLR</sequence>
<dbReference type="InterPro" id="IPR050177">
    <property type="entry name" value="Lipid_A_modif_metabolic_enz"/>
</dbReference>
<dbReference type="Pfam" id="PF01370">
    <property type="entry name" value="Epimerase"/>
    <property type="match status" value="1"/>
</dbReference>
<evidence type="ECO:0000313" key="3">
    <source>
        <dbReference type="Proteomes" id="UP000216354"/>
    </source>
</evidence>
<dbReference type="InterPro" id="IPR001509">
    <property type="entry name" value="Epimerase_deHydtase"/>
</dbReference>
<feature type="domain" description="NAD-dependent epimerase/dehydratase" evidence="1">
    <location>
        <begin position="3"/>
        <end position="193"/>
    </location>
</feature>
<comment type="caution">
    <text evidence="2">The sequence shown here is derived from an EMBL/GenBank/DDBJ whole genome shotgun (WGS) entry which is preliminary data.</text>
</comment>
<evidence type="ECO:0000259" key="1">
    <source>
        <dbReference type="Pfam" id="PF01370"/>
    </source>
</evidence>
<dbReference type="Gene3D" id="3.90.25.10">
    <property type="entry name" value="UDP-galactose 4-epimerase, domain 1"/>
    <property type="match status" value="1"/>
</dbReference>
<evidence type="ECO:0000313" key="2">
    <source>
        <dbReference type="EMBL" id="OZI64240.1"/>
    </source>
</evidence>
<dbReference type="PRINTS" id="PR01713">
    <property type="entry name" value="NUCEPIMERASE"/>
</dbReference>
<dbReference type="EMBL" id="NEVR01000003">
    <property type="protein sequence ID" value="OZI64240.1"/>
    <property type="molecule type" value="Genomic_DNA"/>
</dbReference>
<reference evidence="2 3" key="1">
    <citation type="submission" date="2017-05" db="EMBL/GenBank/DDBJ databases">
        <title>Complete and WGS of Bordetella genogroups.</title>
        <authorList>
            <person name="Spilker T."/>
            <person name="Lipuma J."/>
        </authorList>
    </citation>
    <scope>NUCLEOTIDE SEQUENCE [LARGE SCALE GENOMIC DNA]</scope>
    <source>
        <strain evidence="2 3">AU9795</strain>
    </source>
</reference>
<dbReference type="SUPFAM" id="SSF51735">
    <property type="entry name" value="NAD(P)-binding Rossmann-fold domains"/>
    <property type="match status" value="1"/>
</dbReference>
<accession>A0ABX4EYT1</accession>
<dbReference type="RefSeq" id="WP_094832215.1">
    <property type="nucleotide sequence ID" value="NZ_NEVR01000003.1"/>
</dbReference>